<dbReference type="Gene3D" id="1.10.730.10">
    <property type="entry name" value="Isoleucyl-tRNA Synthetase, Domain 1"/>
    <property type="match status" value="1"/>
</dbReference>
<dbReference type="SUPFAM" id="SSF47323">
    <property type="entry name" value="Anticodon-binding domain of a subclass of class I aminoacyl-tRNA synthetases"/>
    <property type="match status" value="1"/>
</dbReference>
<gene>
    <name evidence="1" type="ORF">OBE_05541</name>
</gene>
<organism evidence="1">
    <name type="scientific">human gut metagenome</name>
    <dbReference type="NCBI Taxonomy" id="408170"/>
    <lineage>
        <taxon>unclassified sequences</taxon>
        <taxon>metagenomes</taxon>
        <taxon>organismal metagenomes</taxon>
    </lineage>
</organism>
<dbReference type="GO" id="GO:0004812">
    <property type="term" value="F:aminoacyl-tRNA ligase activity"/>
    <property type="evidence" value="ECO:0007669"/>
    <property type="project" value="InterPro"/>
</dbReference>
<dbReference type="AlphaFoldDB" id="K1TI52"/>
<sequence>GRTGTRNFRMRRPMAAYNEEYLKEDTINYTISFNGKARFNMEFAADETSDAIQAAVLADERSQKWIEGKTPKKIIVVPKKIVNVVI</sequence>
<dbReference type="GO" id="GO:0006418">
    <property type="term" value="P:tRNA aminoacylation for protein translation"/>
    <property type="evidence" value="ECO:0007669"/>
    <property type="project" value="InterPro"/>
</dbReference>
<protein>
    <submittedName>
        <fullName evidence="1">Leucine--tRNA ligase</fullName>
    </submittedName>
</protein>
<proteinExistence type="predicted"/>
<comment type="caution">
    <text evidence="1">The sequence shown here is derived from an EMBL/GenBank/DDBJ whole genome shotgun (WGS) entry which is preliminary data.</text>
</comment>
<accession>K1TI52</accession>
<keyword evidence="1" id="KW-0436">Ligase</keyword>
<feature type="non-terminal residue" evidence="1">
    <location>
        <position position="1"/>
    </location>
</feature>
<name>K1TI52_9ZZZZ</name>
<dbReference type="GO" id="GO:0005524">
    <property type="term" value="F:ATP binding"/>
    <property type="evidence" value="ECO:0007669"/>
    <property type="project" value="InterPro"/>
</dbReference>
<evidence type="ECO:0000313" key="1">
    <source>
        <dbReference type="EMBL" id="EKC67244.1"/>
    </source>
</evidence>
<reference evidence="1" key="1">
    <citation type="journal article" date="2013" name="Environ. Microbiol.">
        <title>Microbiota from the distal guts of lean and obese adolescents exhibit partial functional redundancy besides clear differences in community structure.</title>
        <authorList>
            <person name="Ferrer M."/>
            <person name="Ruiz A."/>
            <person name="Lanza F."/>
            <person name="Haange S.B."/>
            <person name="Oberbach A."/>
            <person name="Till H."/>
            <person name="Bargiela R."/>
            <person name="Campoy C."/>
            <person name="Segura M.T."/>
            <person name="Richter M."/>
            <person name="von Bergen M."/>
            <person name="Seifert J."/>
            <person name="Suarez A."/>
        </authorList>
    </citation>
    <scope>NUCLEOTIDE SEQUENCE</scope>
</reference>
<dbReference type="EMBL" id="AJWZ01003798">
    <property type="protein sequence ID" value="EKC67244.1"/>
    <property type="molecule type" value="Genomic_DNA"/>
</dbReference>
<dbReference type="InterPro" id="IPR009080">
    <property type="entry name" value="tRNAsynth_Ia_anticodon-bd"/>
</dbReference>